<comment type="caution">
    <text evidence="2">The sequence shown here is derived from an EMBL/GenBank/DDBJ whole genome shotgun (WGS) entry which is preliminary data.</text>
</comment>
<name>A0AAX1URB3_CERSP</name>
<protein>
    <submittedName>
        <fullName evidence="2">Uncharacterized protein</fullName>
    </submittedName>
</protein>
<evidence type="ECO:0000313" key="3">
    <source>
        <dbReference type="Proteomes" id="UP000266305"/>
    </source>
</evidence>
<reference evidence="2 3" key="1">
    <citation type="submission" date="2018-08" db="EMBL/GenBank/DDBJ databases">
        <title>Draft genome sequence of Rhodobacter sphaeroides FY.</title>
        <authorList>
            <person name="Rayyan A."/>
            <person name="Meyer T.E."/>
            <person name="Kyndt J.A."/>
        </authorList>
    </citation>
    <scope>NUCLEOTIDE SEQUENCE [LARGE SCALE GENOMIC DNA]</scope>
    <source>
        <strain evidence="2 3">FY</strain>
    </source>
</reference>
<sequence>MKTIMAAAAATMMLVPAAFAGEIALKAPMQAQSLHEGALDLVAYRRDLAEGGLEVTAAFRARTPSGEPQVVKMLLADQDRVQFSMPSDLRTVYTFARVADQVTITAEPVAFSLASQ</sequence>
<dbReference type="AlphaFoldDB" id="A0AAX1URB3"/>
<keyword evidence="1" id="KW-0732">Signal</keyword>
<evidence type="ECO:0000256" key="1">
    <source>
        <dbReference type="SAM" id="SignalP"/>
    </source>
</evidence>
<accession>A0AAX1URB3</accession>
<dbReference type="RefSeq" id="WP_002723750.1">
    <property type="nucleotide sequence ID" value="NZ_BJXO01000007.1"/>
</dbReference>
<feature type="chain" id="PRO_5043399097" evidence="1">
    <location>
        <begin position="21"/>
        <end position="116"/>
    </location>
</feature>
<dbReference type="GeneID" id="67448699"/>
<organism evidence="2 3">
    <name type="scientific">Cereibacter sphaeroides</name>
    <name type="common">Rhodobacter sphaeroides</name>
    <dbReference type="NCBI Taxonomy" id="1063"/>
    <lineage>
        <taxon>Bacteria</taxon>
        <taxon>Pseudomonadati</taxon>
        <taxon>Pseudomonadota</taxon>
        <taxon>Alphaproteobacteria</taxon>
        <taxon>Rhodobacterales</taxon>
        <taxon>Paracoccaceae</taxon>
        <taxon>Cereibacter</taxon>
    </lineage>
</organism>
<evidence type="ECO:0000313" key="2">
    <source>
        <dbReference type="EMBL" id="RHZ98558.1"/>
    </source>
</evidence>
<feature type="signal peptide" evidence="1">
    <location>
        <begin position="1"/>
        <end position="20"/>
    </location>
</feature>
<proteinExistence type="predicted"/>
<dbReference type="EMBL" id="QWGP01000001">
    <property type="protein sequence ID" value="RHZ98558.1"/>
    <property type="molecule type" value="Genomic_DNA"/>
</dbReference>
<gene>
    <name evidence="2" type="ORF">D1114_00255</name>
</gene>
<dbReference type="Proteomes" id="UP000266305">
    <property type="component" value="Unassembled WGS sequence"/>
</dbReference>